<dbReference type="AlphaFoldDB" id="A0A0U2Z9V8"/>
<sequence length="148" mass="16532">MGHNRLSFGFGGFPLKNIIQKGKIETMSIGIPIALLALAGSNGFYKRYVTAKGVKHDCADNLKENGDILLLDVRAYNVSYKDPIEGAFELPVAYFIRSYDEIPNRPIHIIASDAMEKNMAVRLLRKKGKSVISYSLSEEDCGERMLVY</sequence>
<accession>A0A0U2Z9V8</accession>
<evidence type="ECO:0000313" key="1">
    <source>
        <dbReference type="EMBL" id="ALS76100.2"/>
    </source>
</evidence>
<dbReference type="KEGG" id="prt:AUC31_13245"/>
<name>A0A0U2Z9V8_9BACL</name>
<dbReference type="EMBL" id="CP013659">
    <property type="protein sequence ID" value="ALS76100.2"/>
    <property type="molecule type" value="Genomic_DNA"/>
</dbReference>
<dbReference type="STRING" id="200991.AUC31_13245"/>
<gene>
    <name evidence="1" type="ORF">AUC31_13245</name>
</gene>
<proteinExistence type="predicted"/>
<evidence type="ECO:0008006" key="3">
    <source>
        <dbReference type="Google" id="ProtNLM"/>
    </source>
</evidence>
<dbReference type="SUPFAM" id="SSF52821">
    <property type="entry name" value="Rhodanese/Cell cycle control phosphatase"/>
    <property type="match status" value="1"/>
</dbReference>
<reference evidence="1" key="1">
    <citation type="submission" date="2016-01" db="EMBL/GenBank/DDBJ databases">
        <title>Complete genome of Planococcus rifietoensis type strain M8.</title>
        <authorList>
            <person name="See-Too W.S."/>
        </authorList>
    </citation>
    <scope>NUCLEOTIDE SEQUENCE [LARGE SCALE GENOMIC DNA]</scope>
    <source>
        <strain evidence="1">M8</strain>
    </source>
</reference>
<keyword evidence="2" id="KW-1185">Reference proteome</keyword>
<dbReference type="InterPro" id="IPR036873">
    <property type="entry name" value="Rhodanese-like_dom_sf"/>
</dbReference>
<protein>
    <recommendedName>
        <fullName evidence="3">Rhodanese domain-containing protein</fullName>
    </recommendedName>
</protein>
<organism evidence="1 2">
    <name type="scientific">Planococcus rifietoensis</name>
    <dbReference type="NCBI Taxonomy" id="200991"/>
    <lineage>
        <taxon>Bacteria</taxon>
        <taxon>Bacillati</taxon>
        <taxon>Bacillota</taxon>
        <taxon>Bacilli</taxon>
        <taxon>Bacillales</taxon>
        <taxon>Caryophanaceae</taxon>
        <taxon>Planococcus</taxon>
    </lineage>
</organism>
<dbReference type="Gene3D" id="3.40.250.10">
    <property type="entry name" value="Rhodanese-like domain"/>
    <property type="match status" value="1"/>
</dbReference>
<evidence type="ECO:0000313" key="2">
    <source>
        <dbReference type="Proteomes" id="UP000067683"/>
    </source>
</evidence>
<dbReference type="Proteomes" id="UP000067683">
    <property type="component" value="Chromosome"/>
</dbReference>